<keyword evidence="2 4" id="KW-0479">Metal-binding</keyword>
<comment type="caution">
    <text evidence="6">The sequence shown here is derived from an EMBL/GenBank/DDBJ whole genome shotgun (WGS) entry which is preliminary data.</text>
</comment>
<dbReference type="InterPro" id="IPR036400">
    <property type="entry name" value="Cyt_B5-like_heme/steroid_sf"/>
</dbReference>
<keyword evidence="1 4" id="KW-0349">Heme</keyword>
<dbReference type="EMBL" id="CAJOBI010001616">
    <property type="protein sequence ID" value="CAF3890806.1"/>
    <property type="molecule type" value="Genomic_DNA"/>
</dbReference>
<evidence type="ECO:0000313" key="6">
    <source>
        <dbReference type="EMBL" id="CAF3890806.1"/>
    </source>
</evidence>
<evidence type="ECO:0000313" key="7">
    <source>
        <dbReference type="Proteomes" id="UP000676336"/>
    </source>
</evidence>
<comment type="similarity">
    <text evidence="4">Belongs to the cytochrome b5 family.</text>
</comment>
<dbReference type="InterPro" id="IPR001199">
    <property type="entry name" value="Cyt_B5-like_heme/steroid-bd"/>
</dbReference>
<dbReference type="PROSITE" id="PS00191">
    <property type="entry name" value="CYTOCHROME_B5_1"/>
    <property type="match status" value="1"/>
</dbReference>
<reference evidence="6" key="1">
    <citation type="submission" date="2021-02" db="EMBL/GenBank/DDBJ databases">
        <authorList>
            <person name="Nowell W R."/>
        </authorList>
    </citation>
    <scope>NUCLEOTIDE SEQUENCE</scope>
</reference>
<accession>A0A8S2LBC0</accession>
<dbReference type="AlphaFoldDB" id="A0A8S2LBC0"/>
<evidence type="ECO:0000256" key="2">
    <source>
        <dbReference type="ARBA" id="ARBA00022723"/>
    </source>
</evidence>
<keyword evidence="3 4" id="KW-0408">Iron</keyword>
<evidence type="ECO:0000256" key="1">
    <source>
        <dbReference type="ARBA" id="ARBA00022617"/>
    </source>
</evidence>
<gene>
    <name evidence="6" type="ORF">SMN809_LOCUS6112</name>
</gene>
<feature type="non-terminal residue" evidence="6">
    <location>
        <position position="1"/>
    </location>
</feature>
<dbReference type="Gene3D" id="3.10.120.10">
    <property type="entry name" value="Cytochrome b5-like heme/steroid binding domain"/>
    <property type="match status" value="1"/>
</dbReference>
<dbReference type="InterPro" id="IPR018506">
    <property type="entry name" value="Cyt_B5_heme-BS"/>
</dbReference>
<feature type="domain" description="Cytochrome b5 heme-binding" evidence="5">
    <location>
        <begin position="1"/>
        <end position="40"/>
    </location>
</feature>
<evidence type="ECO:0000256" key="3">
    <source>
        <dbReference type="ARBA" id="ARBA00023004"/>
    </source>
</evidence>
<dbReference type="SUPFAM" id="SSF55856">
    <property type="entry name" value="Cytochrome b5-like heme/steroid binding domain"/>
    <property type="match status" value="1"/>
</dbReference>
<dbReference type="GO" id="GO:0020037">
    <property type="term" value="F:heme binding"/>
    <property type="evidence" value="ECO:0007669"/>
    <property type="project" value="UniProtKB-UniRule"/>
</dbReference>
<dbReference type="GO" id="GO:0046872">
    <property type="term" value="F:metal ion binding"/>
    <property type="evidence" value="ECO:0007669"/>
    <property type="project" value="UniProtKB-UniRule"/>
</dbReference>
<protein>
    <recommendedName>
        <fullName evidence="5">Cytochrome b5 heme-binding domain-containing protein</fullName>
    </recommendedName>
</protein>
<organism evidence="6 7">
    <name type="scientific">Rotaria magnacalcarata</name>
    <dbReference type="NCBI Taxonomy" id="392030"/>
    <lineage>
        <taxon>Eukaryota</taxon>
        <taxon>Metazoa</taxon>
        <taxon>Spiralia</taxon>
        <taxon>Gnathifera</taxon>
        <taxon>Rotifera</taxon>
        <taxon>Eurotatoria</taxon>
        <taxon>Bdelloidea</taxon>
        <taxon>Philodinida</taxon>
        <taxon>Philodinidae</taxon>
        <taxon>Rotaria</taxon>
    </lineage>
</organism>
<dbReference type="PROSITE" id="PS50255">
    <property type="entry name" value="CYTOCHROME_B5_2"/>
    <property type="match status" value="1"/>
</dbReference>
<evidence type="ECO:0000256" key="4">
    <source>
        <dbReference type="RuleBase" id="RU362121"/>
    </source>
</evidence>
<dbReference type="Pfam" id="PF00173">
    <property type="entry name" value="Cyt-b5"/>
    <property type="match status" value="1"/>
</dbReference>
<evidence type="ECO:0000259" key="5">
    <source>
        <dbReference type="PROSITE" id="PS50255"/>
    </source>
</evidence>
<proteinExistence type="inferred from homology"/>
<name>A0A8S2LBC0_9BILA</name>
<dbReference type="Proteomes" id="UP000676336">
    <property type="component" value="Unassembled WGS sequence"/>
</dbReference>
<sequence>KKDDGRVLILIAGFIHDVSHFIDSHPGGRAMIKNFIGKDANRLSSHTFAS</sequence>